<reference evidence="2 3" key="1">
    <citation type="journal article" date="2018" name="Arch. Microbiol.">
        <title>New insights into the metabolic potential of the phototrophic purple bacterium Rhodopila globiformis DSM 161(T) from its draft genome sequence and evidence for a vanadium-dependent nitrogenase.</title>
        <authorList>
            <person name="Imhoff J.F."/>
            <person name="Rahn T."/>
            <person name="Kunzel S."/>
            <person name="Neulinger S.C."/>
        </authorList>
    </citation>
    <scope>NUCLEOTIDE SEQUENCE [LARGE SCALE GENOMIC DNA]</scope>
    <source>
        <strain evidence="2 3">DSM 161</strain>
    </source>
</reference>
<feature type="domain" description="Phospholipid/glycerol acyltransferase" evidence="1">
    <location>
        <begin position="62"/>
        <end position="181"/>
    </location>
</feature>
<dbReference type="AlphaFoldDB" id="A0A2S6NKH7"/>
<protein>
    <recommendedName>
        <fullName evidence="1">Phospholipid/glycerol acyltransferase domain-containing protein</fullName>
    </recommendedName>
</protein>
<sequence length="279" mass="32032">MVTDNTMLSDDKTQLPEDPLALHAPRLFRAFGWYLRWFFWRNFHAVRIARCDIPDVPADWPLIIYANHPSWWDPALFMLLANTLLQDRTGFGPMEAEALQRYKLFRRFGVYGIDTASRQGAARFMAVSLRILSRPGTALWITAEGHFSDSRVRPVRLRPGLAHLARRVPNAVIVPLAIEYTFWNERKPEALVRFGRPVTVGDARGHSVAMWNELLEQRLTETMAALAEDAISRDPGRFREVVRGRAGVGGIYDIWRRLAALARLRRAQLAHEPRRDGRP</sequence>
<comment type="caution">
    <text evidence="2">The sequence shown here is derived from an EMBL/GenBank/DDBJ whole genome shotgun (WGS) entry which is preliminary data.</text>
</comment>
<evidence type="ECO:0000313" key="2">
    <source>
        <dbReference type="EMBL" id="PPQ35474.1"/>
    </source>
</evidence>
<dbReference type="CDD" id="cd06551">
    <property type="entry name" value="LPLAT"/>
    <property type="match status" value="1"/>
</dbReference>
<evidence type="ECO:0000259" key="1">
    <source>
        <dbReference type="SMART" id="SM00563"/>
    </source>
</evidence>
<keyword evidence="3" id="KW-1185">Reference proteome</keyword>
<proteinExistence type="predicted"/>
<dbReference type="SUPFAM" id="SSF69593">
    <property type="entry name" value="Glycerol-3-phosphate (1)-acyltransferase"/>
    <property type="match status" value="1"/>
</dbReference>
<dbReference type="InterPro" id="IPR002123">
    <property type="entry name" value="Plipid/glycerol_acylTrfase"/>
</dbReference>
<dbReference type="Proteomes" id="UP000239724">
    <property type="component" value="Unassembled WGS sequence"/>
</dbReference>
<name>A0A2S6NKH7_RHOGL</name>
<dbReference type="SMART" id="SM00563">
    <property type="entry name" value="PlsC"/>
    <property type="match status" value="1"/>
</dbReference>
<organism evidence="2 3">
    <name type="scientific">Rhodopila globiformis</name>
    <name type="common">Rhodopseudomonas globiformis</name>
    <dbReference type="NCBI Taxonomy" id="1071"/>
    <lineage>
        <taxon>Bacteria</taxon>
        <taxon>Pseudomonadati</taxon>
        <taxon>Pseudomonadota</taxon>
        <taxon>Alphaproteobacteria</taxon>
        <taxon>Acetobacterales</taxon>
        <taxon>Acetobacteraceae</taxon>
        <taxon>Rhodopila</taxon>
    </lineage>
</organism>
<gene>
    <name evidence="2" type="ORF">CCS01_07275</name>
</gene>
<dbReference type="EMBL" id="NHRY01000072">
    <property type="protein sequence ID" value="PPQ35474.1"/>
    <property type="molecule type" value="Genomic_DNA"/>
</dbReference>
<accession>A0A2S6NKH7</accession>
<dbReference type="GO" id="GO:0016746">
    <property type="term" value="F:acyltransferase activity"/>
    <property type="evidence" value="ECO:0007669"/>
    <property type="project" value="InterPro"/>
</dbReference>
<dbReference type="Pfam" id="PF01553">
    <property type="entry name" value="Acyltransferase"/>
    <property type="match status" value="1"/>
</dbReference>
<evidence type="ECO:0000313" key="3">
    <source>
        <dbReference type="Proteomes" id="UP000239724"/>
    </source>
</evidence>